<sequence>MGEAEALAAIKQDVENNDIFLFMKGTPGEPMCGFSAQVVQVLNSYGVAYQSRNVLEDWDIREGVKQFTNWPTIPQLYVKGKFVGGCDIVMEMHRKDQLADVLKA</sequence>
<keyword evidence="11" id="KW-1185">Reference proteome</keyword>
<dbReference type="EMBL" id="FWZT01000033">
    <property type="protein sequence ID" value="SMF78962.1"/>
    <property type="molecule type" value="Genomic_DNA"/>
</dbReference>
<keyword evidence="4 8" id="KW-0408">Iron</keyword>
<dbReference type="InterPro" id="IPR004480">
    <property type="entry name" value="Monothiol_GRX-rel"/>
</dbReference>
<evidence type="ECO:0000256" key="3">
    <source>
        <dbReference type="ARBA" id="ARBA00022723"/>
    </source>
</evidence>
<comment type="similarity">
    <text evidence="1 7">Belongs to the glutaredoxin family. Monothiol subfamily.</text>
</comment>
<dbReference type="RefSeq" id="WP_132325547.1">
    <property type="nucleotide sequence ID" value="NZ_FWZT01000033.1"/>
</dbReference>
<keyword evidence="3 8" id="KW-0479">Metal-binding</keyword>
<evidence type="ECO:0000256" key="8">
    <source>
        <dbReference type="PIRSR" id="PIRSR005894-2"/>
    </source>
</evidence>
<evidence type="ECO:0000256" key="6">
    <source>
        <dbReference type="ARBA" id="ARBA00023284"/>
    </source>
</evidence>
<dbReference type="Gene3D" id="3.40.30.10">
    <property type="entry name" value="Glutaredoxin"/>
    <property type="match status" value="1"/>
</dbReference>
<dbReference type="GO" id="GO:0051537">
    <property type="term" value="F:2 iron, 2 sulfur cluster binding"/>
    <property type="evidence" value="ECO:0007669"/>
    <property type="project" value="UniProtKB-KW"/>
</dbReference>
<dbReference type="PANTHER" id="PTHR10293">
    <property type="entry name" value="GLUTAREDOXIN FAMILY MEMBER"/>
    <property type="match status" value="1"/>
</dbReference>
<feature type="binding site" evidence="8">
    <location>
        <position position="32"/>
    </location>
    <ligand>
        <name>[2Fe-2S] cluster</name>
        <dbReference type="ChEBI" id="CHEBI:190135"/>
        <note>ligand shared between dimeric partners</note>
    </ligand>
</feature>
<evidence type="ECO:0000256" key="1">
    <source>
        <dbReference type="ARBA" id="ARBA00009630"/>
    </source>
</evidence>
<evidence type="ECO:0000313" key="11">
    <source>
        <dbReference type="Proteomes" id="UP000192907"/>
    </source>
</evidence>
<dbReference type="CDD" id="cd03028">
    <property type="entry name" value="GRX_PICOT_like"/>
    <property type="match status" value="1"/>
</dbReference>
<dbReference type="InterPro" id="IPR036249">
    <property type="entry name" value="Thioredoxin-like_sf"/>
</dbReference>
<evidence type="ECO:0000256" key="2">
    <source>
        <dbReference type="ARBA" id="ARBA00022714"/>
    </source>
</evidence>
<dbReference type="FunFam" id="3.40.30.10:FF:000005">
    <property type="entry name" value="Glutaredoxin 5"/>
    <property type="match status" value="1"/>
</dbReference>
<dbReference type="OrthoDB" id="5294912at2"/>
<evidence type="ECO:0000313" key="10">
    <source>
        <dbReference type="EMBL" id="SMF78962.1"/>
    </source>
</evidence>
<reference evidence="11" key="1">
    <citation type="submission" date="2017-04" db="EMBL/GenBank/DDBJ databases">
        <authorList>
            <person name="Varghese N."/>
            <person name="Submissions S."/>
        </authorList>
    </citation>
    <scope>NUCLEOTIDE SEQUENCE [LARGE SCALE GENOMIC DNA]</scope>
    <source>
        <strain evidence="11">RKEM611</strain>
    </source>
</reference>
<dbReference type="STRING" id="1513793.SAMN06296036_13316"/>
<keyword evidence="5 8" id="KW-0411">Iron-sulfur</keyword>
<dbReference type="NCBIfam" id="TIGR00365">
    <property type="entry name" value="Grx4 family monothiol glutaredoxin"/>
    <property type="match status" value="1"/>
</dbReference>
<protein>
    <recommendedName>
        <fullName evidence="7">Glutaredoxin</fullName>
    </recommendedName>
</protein>
<dbReference type="SUPFAM" id="SSF52833">
    <property type="entry name" value="Thioredoxin-like"/>
    <property type="match status" value="1"/>
</dbReference>
<dbReference type="InterPro" id="IPR002109">
    <property type="entry name" value="Glutaredoxin"/>
</dbReference>
<proteinExistence type="inferred from homology"/>
<gene>
    <name evidence="10" type="ORF">SAMN06296036_13316</name>
</gene>
<keyword evidence="6" id="KW-0676">Redox-active center</keyword>
<evidence type="ECO:0000256" key="7">
    <source>
        <dbReference type="PIRNR" id="PIRNR005894"/>
    </source>
</evidence>
<dbReference type="GO" id="GO:0046872">
    <property type="term" value="F:metal ion binding"/>
    <property type="evidence" value="ECO:0007669"/>
    <property type="project" value="UniProtKB-KW"/>
</dbReference>
<evidence type="ECO:0000259" key="9">
    <source>
        <dbReference type="Pfam" id="PF00462"/>
    </source>
</evidence>
<dbReference type="InterPro" id="IPR033658">
    <property type="entry name" value="GRX_PICOT-like"/>
</dbReference>
<dbReference type="AlphaFoldDB" id="A0A1Y6CNS4"/>
<dbReference type="GO" id="GO:0015036">
    <property type="term" value="F:disulfide oxidoreductase activity"/>
    <property type="evidence" value="ECO:0007669"/>
    <property type="project" value="InterPro"/>
</dbReference>
<dbReference type="Proteomes" id="UP000192907">
    <property type="component" value="Unassembled WGS sequence"/>
</dbReference>
<dbReference type="PANTHER" id="PTHR10293:SF16">
    <property type="entry name" value="GLUTAREDOXIN-RELATED PROTEIN 5, MITOCHONDRIAL"/>
    <property type="match status" value="1"/>
</dbReference>
<name>A0A1Y6CNS4_9BACT</name>
<keyword evidence="2 8" id="KW-0001">2Fe-2S</keyword>
<organism evidence="10 11">
    <name type="scientific">Pseudobacteriovorax antillogorgiicola</name>
    <dbReference type="NCBI Taxonomy" id="1513793"/>
    <lineage>
        <taxon>Bacteria</taxon>
        <taxon>Pseudomonadati</taxon>
        <taxon>Bdellovibrionota</taxon>
        <taxon>Oligoflexia</taxon>
        <taxon>Oligoflexales</taxon>
        <taxon>Pseudobacteriovoracaceae</taxon>
        <taxon>Pseudobacteriovorax</taxon>
    </lineage>
</organism>
<evidence type="ECO:0000256" key="5">
    <source>
        <dbReference type="ARBA" id="ARBA00023014"/>
    </source>
</evidence>
<accession>A0A1Y6CNS4</accession>
<dbReference type="Pfam" id="PF00462">
    <property type="entry name" value="Glutaredoxin"/>
    <property type="match status" value="1"/>
</dbReference>
<dbReference type="PROSITE" id="PS51354">
    <property type="entry name" value="GLUTAREDOXIN_2"/>
    <property type="match status" value="1"/>
</dbReference>
<dbReference type="InterPro" id="IPR014434">
    <property type="entry name" value="Monothiol_GRX"/>
</dbReference>
<evidence type="ECO:0000256" key="4">
    <source>
        <dbReference type="ARBA" id="ARBA00023004"/>
    </source>
</evidence>
<feature type="domain" description="Glutaredoxin" evidence="9">
    <location>
        <begin position="19"/>
        <end position="83"/>
    </location>
</feature>
<dbReference type="PIRSF" id="PIRSF005894">
    <property type="entry name" value="Monothiol_GRX"/>
    <property type="match status" value="1"/>
</dbReference>